<dbReference type="InterPro" id="IPR011335">
    <property type="entry name" value="Restrct_endonuc-II-like"/>
</dbReference>
<dbReference type="GO" id="GO:0003677">
    <property type="term" value="F:DNA binding"/>
    <property type="evidence" value="ECO:0007669"/>
    <property type="project" value="InterPro"/>
</dbReference>
<dbReference type="GO" id="GO:0009307">
    <property type="term" value="P:DNA restriction-modification system"/>
    <property type="evidence" value="ECO:0007669"/>
    <property type="project" value="InterPro"/>
</dbReference>
<dbReference type="InterPro" id="IPR052906">
    <property type="entry name" value="Type_IV_Methyl-Rstrct_Enzyme"/>
</dbReference>
<dbReference type="InterPro" id="IPR011856">
    <property type="entry name" value="tRNA_endonuc-like_dom_sf"/>
</dbReference>
<dbReference type="AlphaFoldDB" id="A0A927HB59"/>
<name>A0A927HB59_9BACI</name>
<comment type="caution">
    <text evidence="2">The sequence shown here is derived from an EMBL/GenBank/DDBJ whole genome shotgun (WGS) entry which is preliminary data.</text>
</comment>
<evidence type="ECO:0000259" key="1">
    <source>
        <dbReference type="Pfam" id="PF04471"/>
    </source>
</evidence>
<dbReference type="SUPFAM" id="SSF52980">
    <property type="entry name" value="Restriction endonuclease-like"/>
    <property type="match status" value="1"/>
</dbReference>
<keyword evidence="2" id="KW-0255">Endonuclease</keyword>
<keyword evidence="2" id="KW-0378">Hydrolase</keyword>
<dbReference type="Gene3D" id="3.40.1350.10">
    <property type="match status" value="1"/>
</dbReference>
<organism evidence="2 3">
    <name type="scientific">Peribacillus faecalis</name>
    <dbReference type="NCBI Taxonomy" id="2772559"/>
    <lineage>
        <taxon>Bacteria</taxon>
        <taxon>Bacillati</taxon>
        <taxon>Bacillota</taxon>
        <taxon>Bacilli</taxon>
        <taxon>Bacillales</taxon>
        <taxon>Bacillaceae</taxon>
        <taxon>Peribacillus</taxon>
    </lineage>
</organism>
<dbReference type="PANTHER" id="PTHR30015">
    <property type="entry name" value="MRR RESTRICTION SYSTEM PROTEIN"/>
    <property type="match status" value="1"/>
</dbReference>
<sequence>MKKTMAMGLYYRFNFPRTKDSDGNQIFEKSTELFIKQLPLEFEDFVANVLQKKFGGDSLLASRSSQFGIDFEHHTDEGLFLGQAKVLSHDLPFETIAILHSNIVKRNAEGGYLVTTGGFTRAAKEYAEGLNIQLIDGVKLVEYWLESMNHQIYVKEQKIVSGEYV</sequence>
<keyword evidence="3" id="KW-1185">Reference proteome</keyword>
<dbReference type="Pfam" id="PF04471">
    <property type="entry name" value="Mrr_cat"/>
    <property type="match status" value="1"/>
</dbReference>
<keyword evidence="2" id="KW-0540">Nuclease</keyword>
<gene>
    <name evidence="2" type="ORF">IEO70_07225</name>
</gene>
<feature type="domain" description="Restriction endonuclease type IV Mrr" evidence="1">
    <location>
        <begin position="39"/>
        <end position="143"/>
    </location>
</feature>
<proteinExistence type="predicted"/>
<reference evidence="2" key="1">
    <citation type="submission" date="2020-09" db="EMBL/GenBank/DDBJ databases">
        <title>Bacillus faecalis sp. nov., a moderately halophilic bacterium isolated from cow faeces.</title>
        <authorList>
            <person name="Jiang L."/>
            <person name="Lee J."/>
        </authorList>
    </citation>
    <scope>NUCLEOTIDE SEQUENCE</scope>
    <source>
        <strain evidence="2">AGMB 02131</strain>
    </source>
</reference>
<evidence type="ECO:0000313" key="2">
    <source>
        <dbReference type="EMBL" id="MBD3108156.1"/>
    </source>
</evidence>
<dbReference type="Proteomes" id="UP000602076">
    <property type="component" value="Unassembled WGS sequence"/>
</dbReference>
<dbReference type="GO" id="GO:0015666">
    <property type="term" value="F:restriction endodeoxyribonuclease activity"/>
    <property type="evidence" value="ECO:0007669"/>
    <property type="project" value="TreeGrafter"/>
</dbReference>
<dbReference type="PANTHER" id="PTHR30015:SF7">
    <property type="entry name" value="TYPE IV METHYL-DIRECTED RESTRICTION ENZYME ECOKMRR"/>
    <property type="match status" value="1"/>
</dbReference>
<evidence type="ECO:0000313" key="3">
    <source>
        <dbReference type="Proteomes" id="UP000602076"/>
    </source>
</evidence>
<protein>
    <submittedName>
        <fullName evidence="2">Restriction endonuclease</fullName>
    </submittedName>
</protein>
<dbReference type="InterPro" id="IPR007560">
    <property type="entry name" value="Restrct_endonuc_IV_Mrr"/>
</dbReference>
<dbReference type="EMBL" id="JACXSI010000014">
    <property type="protein sequence ID" value="MBD3108156.1"/>
    <property type="molecule type" value="Genomic_DNA"/>
</dbReference>
<accession>A0A927HB59</accession>